<dbReference type="PRINTS" id="PR00092">
    <property type="entry name" value="TYROSINASE"/>
</dbReference>
<name>A0A2T9YAT2_9FUNG</name>
<sequence length="519" mass="58727">MISLSKINSLAIVTIALQLFFNADAQSPCSGPVNIRKEIRKLTSNELNVVKSAYSKMYNAGWNDWFGSVHLGLDLSIHQNAHFLPWHRAFVRDYELVARYYEPSYSQPYWDASIDYSNPSGSIVFTENYLGGNGAGSNMCIQSGLLSSWIAKFPNEHCMRRSFYNESNRRNYIDPWQSPESVTSSLQRSSGDYNSFRSAIEFGIHASVHVGIGGDMSTMQSPYDPFFFLHHANIDRLWWKWQNMTPQNMMSYNGRNQFKQNASLNDPISNYPLKINDVMKLGYGNMCFGYDDVAVLRKRDLDSSSTQYENIDLLANSLYNLSARQTNQLKQENLLTSTSIIKNVTSVPKMSLAAVVDTSVLSKFFPLIASNDLNKNSLALPNVVTVKANSFASDYLKNVSKEEENKPAEQVIPEAEKTVNSTSIVDSLIKSTDKYANEPAGNLAEVKSNRSMRSIVDQKQRELPTGPTVKEYKMPQAVRLPDSFIKMMGYDINQYNQYYRDSQELVNLLNQAGYVSPYI</sequence>
<dbReference type="STRING" id="133385.A0A2T9YAT2"/>
<organism evidence="6 7">
    <name type="scientific">Smittium simulii</name>
    <dbReference type="NCBI Taxonomy" id="133385"/>
    <lineage>
        <taxon>Eukaryota</taxon>
        <taxon>Fungi</taxon>
        <taxon>Fungi incertae sedis</taxon>
        <taxon>Zoopagomycota</taxon>
        <taxon>Kickxellomycotina</taxon>
        <taxon>Harpellomycetes</taxon>
        <taxon>Harpellales</taxon>
        <taxon>Legeriomycetaceae</taxon>
        <taxon>Smittium</taxon>
    </lineage>
</organism>
<dbReference type="Gene3D" id="1.10.1280.10">
    <property type="entry name" value="Di-copper center containing domain from catechol oxidase"/>
    <property type="match status" value="1"/>
</dbReference>
<feature type="signal peptide" evidence="3">
    <location>
        <begin position="1"/>
        <end position="25"/>
    </location>
</feature>
<reference evidence="6 7" key="1">
    <citation type="journal article" date="2018" name="MBio">
        <title>Comparative Genomics Reveals the Core Gene Toolbox for the Fungus-Insect Symbiosis.</title>
        <authorList>
            <person name="Wang Y."/>
            <person name="Stata M."/>
            <person name="Wang W."/>
            <person name="Stajich J.E."/>
            <person name="White M.M."/>
            <person name="Moncalvo J.M."/>
        </authorList>
    </citation>
    <scope>NUCLEOTIDE SEQUENCE [LARGE SCALE GENOMIC DNA]</scope>
    <source>
        <strain evidence="6 7">SWE-8-4</strain>
    </source>
</reference>
<evidence type="ECO:0000313" key="6">
    <source>
        <dbReference type="EMBL" id="PVU89458.1"/>
    </source>
</evidence>
<protein>
    <recommendedName>
        <fullName evidence="4 5">Tyrosinase copper-binding domain-containing protein</fullName>
    </recommendedName>
</protein>
<evidence type="ECO:0000256" key="1">
    <source>
        <dbReference type="ARBA" id="ARBA00022723"/>
    </source>
</evidence>
<accession>A0A2T9YAT2</accession>
<dbReference type="InterPro" id="IPR008922">
    <property type="entry name" value="Di-copper_centre_dom_sf"/>
</dbReference>
<keyword evidence="2" id="KW-0186">Copper</keyword>
<dbReference type="InterPro" id="IPR002227">
    <property type="entry name" value="Tyrosinase_Cu-bd"/>
</dbReference>
<dbReference type="GO" id="GO:0046872">
    <property type="term" value="F:metal ion binding"/>
    <property type="evidence" value="ECO:0007669"/>
    <property type="project" value="UniProtKB-KW"/>
</dbReference>
<dbReference type="AlphaFoldDB" id="A0A2T9YAT2"/>
<dbReference type="Proteomes" id="UP000245383">
    <property type="component" value="Unassembled WGS sequence"/>
</dbReference>
<dbReference type="PROSITE" id="PS00497">
    <property type="entry name" value="TYROSINASE_1"/>
    <property type="match status" value="1"/>
</dbReference>
<dbReference type="InterPro" id="IPR050316">
    <property type="entry name" value="Tyrosinase/Hemocyanin"/>
</dbReference>
<evidence type="ECO:0000259" key="5">
    <source>
        <dbReference type="PROSITE" id="PS00498"/>
    </source>
</evidence>
<keyword evidence="1" id="KW-0479">Metal-binding</keyword>
<dbReference type="PANTHER" id="PTHR11474:SF126">
    <property type="entry name" value="TYROSINASE-LIKE PROTEIN TYR-1-RELATED"/>
    <property type="match status" value="1"/>
</dbReference>
<keyword evidence="3" id="KW-0732">Signal</keyword>
<dbReference type="GO" id="GO:0016491">
    <property type="term" value="F:oxidoreductase activity"/>
    <property type="evidence" value="ECO:0007669"/>
    <property type="project" value="InterPro"/>
</dbReference>
<evidence type="ECO:0000259" key="4">
    <source>
        <dbReference type="PROSITE" id="PS00497"/>
    </source>
</evidence>
<dbReference type="EMBL" id="MBFR01000313">
    <property type="protein sequence ID" value="PVU89458.1"/>
    <property type="molecule type" value="Genomic_DNA"/>
</dbReference>
<proteinExistence type="predicted"/>
<keyword evidence="7" id="KW-1185">Reference proteome</keyword>
<dbReference type="PANTHER" id="PTHR11474">
    <property type="entry name" value="TYROSINASE FAMILY MEMBER"/>
    <property type="match status" value="1"/>
</dbReference>
<feature type="domain" description="Tyrosinase copper-binding" evidence="4">
    <location>
        <begin position="78"/>
        <end position="95"/>
    </location>
</feature>
<evidence type="ECO:0000313" key="7">
    <source>
        <dbReference type="Proteomes" id="UP000245383"/>
    </source>
</evidence>
<dbReference type="Pfam" id="PF00264">
    <property type="entry name" value="Tyrosinase"/>
    <property type="match status" value="1"/>
</dbReference>
<feature type="domain" description="Tyrosinase copper-binding" evidence="5">
    <location>
        <begin position="224"/>
        <end position="235"/>
    </location>
</feature>
<dbReference type="PROSITE" id="PS00498">
    <property type="entry name" value="TYROSINASE_2"/>
    <property type="match status" value="1"/>
</dbReference>
<dbReference type="OrthoDB" id="6132182at2759"/>
<evidence type="ECO:0000256" key="2">
    <source>
        <dbReference type="ARBA" id="ARBA00023008"/>
    </source>
</evidence>
<feature type="chain" id="PRO_5015506968" description="Tyrosinase copper-binding domain-containing protein" evidence="3">
    <location>
        <begin position="26"/>
        <end position="519"/>
    </location>
</feature>
<gene>
    <name evidence="6" type="ORF">BB561_005349</name>
</gene>
<evidence type="ECO:0000256" key="3">
    <source>
        <dbReference type="SAM" id="SignalP"/>
    </source>
</evidence>
<dbReference type="SUPFAM" id="SSF48056">
    <property type="entry name" value="Di-copper centre-containing domain"/>
    <property type="match status" value="1"/>
</dbReference>
<comment type="caution">
    <text evidence="6">The sequence shown here is derived from an EMBL/GenBank/DDBJ whole genome shotgun (WGS) entry which is preliminary data.</text>
</comment>